<gene>
    <name evidence="2" type="ORF">ERS075527_03020</name>
</gene>
<evidence type="ECO:0000313" key="2">
    <source>
        <dbReference type="EMBL" id="CPT40406.1"/>
    </source>
</evidence>
<organism evidence="2 3">
    <name type="scientific">Mycobacteroides abscessus</name>
    <dbReference type="NCBI Taxonomy" id="36809"/>
    <lineage>
        <taxon>Bacteria</taxon>
        <taxon>Bacillati</taxon>
        <taxon>Actinomycetota</taxon>
        <taxon>Actinomycetes</taxon>
        <taxon>Mycobacteriales</taxon>
        <taxon>Mycobacteriaceae</taxon>
        <taxon>Mycobacteroides</taxon>
    </lineage>
</organism>
<evidence type="ECO:0000313" key="3">
    <source>
        <dbReference type="Proteomes" id="UP000038487"/>
    </source>
</evidence>
<proteinExistence type="predicted"/>
<protein>
    <recommendedName>
        <fullName evidence="1">Immunity protein 52 domain-containing protein</fullName>
    </recommendedName>
</protein>
<dbReference type="AlphaFoldDB" id="A0AB33T7C0"/>
<name>A0AB33T7C0_9MYCO</name>
<sequence>MVSSYIGAYWGPRTESVDQCAERVSRFLLALADVDPALIGWRDQGDSEIAALSNPVVSPDPAAIVDRLEADRQRDSNGQVLDEFGYLTSWWNAQGDAPVILTLSIGKTHPTVPNSVVVQLPEPASARNIYSLVNAGKIVSAVINSFDPQRLVWSNDHLREFQREPNTSLPNGGIAFGKLVGHPA</sequence>
<dbReference type="InterPro" id="IPR028969">
    <property type="entry name" value="Imm52"/>
</dbReference>
<comment type="caution">
    <text evidence="2">The sequence shown here is derived from an EMBL/GenBank/DDBJ whole genome shotgun (WGS) entry which is preliminary data.</text>
</comment>
<feature type="domain" description="Immunity protein 52" evidence="1">
    <location>
        <begin position="5"/>
        <end position="160"/>
    </location>
</feature>
<dbReference type="Proteomes" id="UP000038487">
    <property type="component" value="Unassembled WGS sequence"/>
</dbReference>
<accession>A0AB33T7C0</accession>
<dbReference type="Pfam" id="PF15579">
    <property type="entry name" value="Imm52"/>
    <property type="match status" value="1"/>
</dbReference>
<dbReference type="EMBL" id="CSUW01000007">
    <property type="protein sequence ID" value="CPT40406.1"/>
    <property type="molecule type" value="Genomic_DNA"/>
</dbReference>
<reference evidence="2 3" key="1">
    <citation type="submission" date="2015-03" db="EMBL/GenBank/DDBJ databases">
        <authorList>
            <consortium name="Pathogen Informatics"/>
            <person name="Murphy D."/>
        </authorList>
    </citation>
    <scope>NUCLEOTIDE SEQUENCE [LARGE SCALE GENOMIC DNA]</scope>
    <source>
        <strain evidence="2 3">PAP036</strain>
    </source>
</reference>
<evidence type="ECO:0000259" key="1">
    <source>
        <dbReference type="Pfam" id="PF15579"/>
    </source>
</evidence>